<dbReference type="InterPro" id="IPR000962">
    <property type="entry name" value="Znf_DskA_TraR"/>
</dbReference>
<dbReference type="PANTHER" id="PTHR39418">
    <property type="entry name" value="DEHYDROGENASE-RELATED"/>
    <property type="match status" value="1"/>
</dbReference>
<dbReference type="Pfam" id="PF02663">
    <property type="entry name" value="FmdE"/>
    <property type="match status" value="1"/>
</dbReference>
<keyword evidence="2" id="KW-0863">Zinc-finger</keyword>
<dbReference type="GO" id="GO:0008270">
    <property type="term" value="F:zinc ion binding"/>
    <property type="evidence" value="ECO:0007669"/>
    <property type="project" value="UniProtKB-KW"/>
</dbReference>
<dbReference type="Gene3D" id="3.30.1330.130">
    <property type="match status" value="1"/>
</dbReference>
<sequence length="199" mass="22394">METFEALLEESTRVHGHICAGQVIGVRMSMLALRLLGLNDPKGKDRKKLYTIVEIDRCATDAIQSVTGCTLGKRSMKHVDHGVMAATFVNLETQQAVRVTALEESRTLSKKYCGSITDKYARQLEAYKIMPEEELFKVENVRVNVPEENLPGRPLSRVVCAKCGDWIQDRREVEREGAVLCRGCAGDKYYTVIDERDGR</sequence>
<evidence type="ECO:0000256" key="1">
    <source>
        <dbReference type="ARBA" id="ARBA00022723"/>
    </source>
</evidence>
<protein>
    <submittedName>
        <fullName evidence="6">Formylmethanofuran dehydrogenase, subunit E</fullName>
    </submittedName>
</protein>
<evidence type="ECO:0000256" key="3">
    <source>
        <dbReference type="ARBA" id="ARBA00022833"/>
    </source>
</evidence>
<dbReference type="SUPFAM" id="SSF143555">
    <property type="entry name" value="FwdE-like"/>
    <property type="match status" value="1"/>
</dbReference>
<evidence type="ECO:0000259" key="4">
    <source>
        <dbReference type="Pfam" id="PF01258"/>
    </source>
</evidence>
<dbReference type="EMBL" id="FNJI01000012">
    <property type="protein sequence ID" value="SDP17806.1"/>
    <property type="molecule type" value="Genomic_DNA"/>
</dbReference>
<dbReference type="Proteomes" id="UP000199073">
    <property type="component" value="Unassembled WGS sequence"/>
</dbReference>
<evidence type="ECO:0000313" key="7">
    <source>
        <dbReference type="Proteomes" id="UP000199073"/>
    </source>
</evidence>
<dbReference type="Pfam" id="PF01258">
    <property type="entry name" value="zf-dskA_traR"/>
    <property type="match status" value="1"/>
</dbReference>
<dbReference type="RefSeq" id="WP_092222379.1">
    <property type="nucleotide sequence ID" value="NZ_FNJI01000012.1"/>
</dbReference>
<name>A0A1H0QM55_9BACT</name>
<dbReference type="STRING" id="91360.SAMN05660330_02005"/>
<accession>A0A1H0QM55</accession>
<dbReference type="InterPro" id="IPR053194">
    <property type="entry name" value="tRNA_methyltr_O"/>
</dbReference>
<dbReference type="AlphaFoldDB" id="A0A1H0QM55"/>
<dbReference type="OrthoDB" id="9804309at2"/>
<dbReference type="PANTHER" id="PTHR39418:SF1">
    <property type="entry name" value="DEHYDROGENASE"/>
    <property type="match status" value="1"/>
</dbReference>
<evidence type="ECO:0000313" key="6">
    <source>
        <dbReference type="EMBL" id="SDP17806.1"/>
    </source>
</evidence>
<proteinExistence type="predicted"/>
<reference evidence="6 7" key="1">
    <citation type="submission" date="2016-10" db="EMBL/GenBank/DDBJ databases">
        <authorList>
            <person name="de Groot N.N."/>
        </authorList>
    </citation>
    <scope>NUCLEOTIDE SEQUENCE [LARGE SCALE GENOMIC DNA]</scope>
    <source>
        <strain evidence="6 7">DSM 12130</strain>
    </source>
</reference>
<organism evidence="6 7">
    <name type="scientific">Desulforhopalus singaporensis</name>
    <dbReference type="NCBI Taxonomy" id="91360"/>
    <lineage>
        <taxon>Bacteria</taxon>
        <taxon>Pseudomonadati</taxon>
        <taxon>Thermodesulfobacteriota</taxon>
        <taxon>Desulfobulbia</taxon>
        <taxon>Desulfobulbales</taxon>
        <taxon>Desulfocapsaceae</taxon>
        <taxon>Desulforhopalus</taxon>
    </lineage>
</organism>
<evidence type="ECO:0000256" key="2">
    <source>
        <dbReference type="ARBA" id="ARBA00022771"/>
    </source>
</evidence>
<gene>
    <name evidence="6" type="ORF">SAMN05660330_02005</name>
</gene>
<dbReference type="InterPro" id="IPR003814">
    <property type="entry name" value="FmdEsu_dom"/>
</dbReference>
<keyword evidence="3" id="KW-0862">Zinc</keyword>
<feature type="domain" description="Zinc finger DksA/TraR C4-type" evidence="4">
    <location>
        <begin position="158"/>
        <end position="190"/>
    </location>
</feature>
<evidence type="ECO:0000259" key="5">
    <source>
        <dbReference type="Pfam" id="PF02663"/>
    </source>
</evidence>
<feature type="domain" description="Formylmethanofuran dehydrogenase subunit E" evidence="5">
    <location>
        <begin position="14"/>
        <end position="137"/>
    </location>
</feature>
<keyword evidence="1" id="KW-0479">Metal-binding</keyword>
<keyword evidence="7" id="KW-1185">Reference proteome</keyword>